<keyword evidence="6" id="KW-0443">Lipid metabolism</keyword>
<evidence type="ECO:0000256" key="1">
    <source>
        <dbReference type="ARBA" id="ARBA00004651"/>
    </source>
</evidence>
<keyword evidence="6" id="KW-0046">Antibiotic resistance</keyword>
<sequence>MNRFRTLLPAVTKLLLAAVIVYFAATTITLEPAELVSYFRHAGFLFYVSLLLFTVFLLLQAFIWTAILNDSSRQLSFRDGLLVYINSQFAKYIPGGFWNYAGRVVLASRKGVPFDIQMSTIVYENVLLVLAASMYALILLADLGEIPLYSLALLALLLTLLYLFFNPVSAAVNRCLQLLMRRLGTHRFTERFAARFAESLDRPLFTLQRNRFFLYFGYFMVSHFIMGISFWLLLKSFHIQHVGIFYAAGTFASAWLLGLLSPLPGGLGVREGLLVYLLSFQTDTAAALHLSVIARIWNMAGELLFWAMMNAVHYITKKRMRAHDAK</sequence>
<feature type="transmembrane region" description="Helical" evidence="6">
    <location>
        <begin position="146"/>
        <end position="165"/>
    </location>
</feature>
<feature type="transmembrane region" description="Helical" evidence="6">
    <location>
        <begin position="121"/>
        <end position="140"/>
    </location>
</feature>
<gene>
    <name evidence="6" type="primary">mprF</name>
    <name evidence="7" type="ORF">ACFPYJ_24750</name>
</gene>
<keyword evidence="2" id="KW-1003">Cell membrane</keyword>
<evidence type="ECO:0000256" key="4">
    <source>
        <dbReference type="ARBA" id="ARBA00022989"/>
    </source>
</evidence>
<evidence type="ECO:0000313" key="8">
    <source>
        <dbReference type="Proteomes" id="UP001596047"/>
    </source>
</evidence>
<comment type="subcellular location">
    <subcellularLocation>
        <location evidence="1 6">Cell membrane</location>
        <topology evidence="1 6">Multi-pass membrane protein</topology>
    </subcellularLocation>
</comment>
<keyword evidence="4 6" id="KW-1133">Transmembrane helix</keyword>
<keyword evidence="6" id="KW-0808">Transferase</keyword>
<feature type="transmembrane region" description="Helical" evidence="6">
    <location>
        <begin position="7"/>
        <end position="25"/>
    </location>
</feature>
<proteinExistence type="inferred from homology"/>
<keyword evidence="3 6" id="KW-0812">Transmembrane</keyword>
<evidence type="ECO:0000256" key="3">
    <source>
        <dbReference type="ARBA" id="ARBA00022692"/>
    </source>
</evidence>
<feature type="transmembrane region" description="Helical" evidence="6">
    <location>
        <begin position="272"/>
        <end position="290"/>
    </location>
</feature>
<accession>A0ABW0W306</accession>
<evidence type="ECO:0000256" key="5">
    <source>
        <dbReference type="ARBA" id="ARBA00023136"/>
    </source>
</evidence>
<reference evidence="8" key="1">
    <citation type="journal article" date="2019" name="Int. J. Syst. Evol. Microbiol.">
        <title>The Global Catalogue of Microorganisms (GCM) 10K type strain sequencing project: providing services to taxonomists for standard genome sequencing and annotation.</title>
        <authorList>
            <consortium name="The Broad Institute Genomics Platform"/>
            <consortium name="The Broad Institute Genome Sequencing Center for Infectious Disease"/>
            <person name="Wu L."/>
            <person name="Ma J."/>
        </authorList>
    </citation>
    <scope>NUCLEOTIDE SEQUENCE [LARGE SCALE GENOMIC DNA]</scope>
    <source>
        <strain evidence="8">CGMCC 1.3240</strain>
    </source>
</reference>
<evidence type="ECO:0000256" key="6">
    <source>
        <dbReference type="RuleBase" id="RU363042"/>
    </source>
</evidence>
<feature type="transmembrane region" description="Helical" evidence="6">
    <location>
        <begin position="45"/>
        <end position="68"/>
    </location>
</feature>
<comment type="similarity">
    <text evidence="6">Belongs to the LPG synthase family.</text>
</comment>
<keyword evidence="8" id="KW-1185">Reference proteome</keyword>
<feature type="transmembrane region" description="Helical" evidence="6">
    <location>
        <begin position="296"/>
        <end position="316"/>
    </location>
</feature>
<dbReference type="InterPro" id="IPR022791">
    <property type="entry name" value="L-PG_synthase/AglD"/>
</dbReference>
<feature type="transmembrane region" description="Helical" evidence="6">
    <location>
        <begin position="239"/>
        <end position="260"/>
    </location>
</feature>
<organism evidence="7 8">
    <name type="scientific">Paenibacillus solisilvae</name>
    <dbReference type="NCBI Taxonomy" id="2486751"/>
    <lineage>
        <taxon>Bacteria</taxon>
        <taxon>Bacillati</taxon>
        <taxon>Bacillota</taxon>
        <taxon>Bacilli</taxon>
        <taxon>Bacillales</taxon>
        <taxon>Paenibacillaceae</taxon>
        <taxon>Paenibacillus</taxon>
    </lineage>
</organism>
<protein>
    <recommendedName>
        <fullName evidence="6">Phosphatidylglycerol lysyltransferase</fullName>
        <ecNumber evidence="6">2.3.2.3</ecNumber>
    </recommendedName>
    <alternativeName>
        <fullName evidence="6">Lysylphosphatidylglycerol synthase</fullName>
    </alternativeName>
</protein>
<dbReference type="RefSeq" id="WP_379190901.1">
    <property type="nucleotide sequence ID" value="NZ_JBHSOW010000093.1"/>
</dbReference>
<evidence type="ECO:0000313" key="7">
    <source>
        <dbReference type="EMBL" id="MFC5652265.1"/>
    </source>
</evidence>
<feature type="transmembrane region" description="Helical" evidence="6">
    <location>
        <begin position="212"/>
        <end position="233"/>
    </location>
</feature>
<comment type="caution">
    <text evidence="7">The sequence shown here is derived from an EMBL/GenBank/DDBJ whole genome shotgun (WGS) entry which is preliminary data.</text>
</comment>
<name>A0ABW0W306_9BACL</name>
<comment type="function">
    <text evidence="6">Catalyzes the transfer of a lysyl group from L-lysyl-tRNA(Lys) to membrane-bound phosphatidylglycerol (PG), which produces lysylphosphatidylglycerol (LPG), a major component of the bacterial membrane with a positive net charge. LPG synthesis contributes to bacterial virulence as it is involved in the resistance mechanism against cationic antimicrobial peptides (CAMP) produces by the host's immune system (defensins, cathelicidins) and by the competing microorganisms.</text>
</comment>
<dbReference type="EMBL" id="JBHSOW010000093">
    <property type="protein sequence ID" value="MFC5652265.1"/>
    <property type="molecule type" value="Genomic_DNA"/>
</dbReference>
<evidence type="ECO:0000256" key="2">
    <source>
        <dbReference type="ARBA" id="ARBA00022475"/>
    </source>
</evidence>
<dbReference type="Pfam" id="PF03706">
    <property type="entry name" value="LPG_synthase_TM"/>
    <property type="match status" value="1"/>
</dbReference>
<keyword evidence="5 6" id="KW-0472">Membrane</keyword>
<dbReference type="EC" id="2.3.2.3" evidence="6"/>
<dbReference type="Proteomes" id="UP001596047">
    <property type="component" value="Unassembled WGS sequence"/>
</dbReference>
<comment type="catalytic activity">
    <reaction evidence="6">
        <text>L-lysyl-tRNA(Lys) + a 1,2-diacyl-sn-glycero-3-phospho-(1'-sn-glycerol) = a 1,2-diacyl-sn-glycero-3-phospho-1'-(3'-O-L-lysyl)-sn-glycerol + tRNA(Lys)</text>
        <dbReference type="Rhea" id="RHEA:10668"/>
        <dbReference type="Rhea" id="RHEA-COMP:9696"/>
        <dbReference type="Rhea" id="RHEA-COMP:9697"/>
        <dbReference type="ChEBI" id="CHEBI:64716"/>
        <dbReference type="ChEBI" id="CHEBI:75792"/>
        <dbReference type="ChEBI" id="CHEBI:78442"/>
        <dbReference type="ChEBI" id="CHEBI:78529"/>
        <dbReference type="EC" id="2.3.2.3"/>
    </reaction>
</comment>